<reference evidence="4" key="1">
    <citation type="journal article" date="2014" name="Int. J. Syst. Evol. Microbiol.">
        <title>Complete genome sequence of Corynebacterium casei LMG S-19264T (=DSM 44701T), isolated from a smear-ripened cheese.</title>
        <authorList>
            <consortium name="US DOE Joint Genome Institute (JGI-PGF)"/>
            <person name="Walter F."/>
            <person name="Albersmeier A."/>
            <person name="Kalinowski J."/>
            <person name="Ruckert C."/>
        </authorList>
    </citation>
    <scope>NUCLEOTIDE SEQUENCE</scope>
    <source>
        <strain evidence="4">JCM 3091</strain>
    </source>
</reference>
<name>A0A8J3BIW2_9ACTN</name>
<sequence>MHLSRRTARTATAVLTTGGLLTAGITAASAVEDPPPPGVDVVAANCGAAGSHWMAMRFTADATAMRLVSNDNPGQLGARLVSYPGYEQGPGRTLLMTAAADLRTPVTVVLEVTTGDGRSAQVPVKFSTGLRQMAGDFGIDFMVGSDASNTLAGGPDEDVLCGGNGHDVLAGGPGDDLIFGGAGNDFLFSGEGADVAFGEAGHDGIHGEEGDDFLFGGPVGSGTGDNDSINGGPGQDVVAAVYGGDKVYGGEDADSIAVAGGARVLDRESGDRVVVTPVP</sequence>
<dbReference type="Pfam" id="PF00353">
    <property type="entry name" value="HemolysinCabind"/>
    <property type="match status" value="2"/>
</dbReference>
<dbReference type="InterPro" id="IPR011049">
    <property type="entry name" value="Serralysin-like_metalloprot_C"/>
</dbReference>
<accession>A0A8J3BIW2</accession>
<dbReference type="InterPro" id="IPR018511">
    <property type="entry name" value="Hemolysin-typ_Ca-bd_CS"/>
</dbReference>
<dbReference type="InterPro" id="IPR001343">
    <property type="entry name" value="Hemolysn_Ca-bd"/>
</dbReference>
<dbReference type="PRINTS" id="PR00313">
    <property type="entry name" value="CABNDNGRPT"/>
</dbReference>
<dbReference type="PANTHER" id="PTHR38340:SF1">
    <property type="entry name" value="S-LAYER PROTEIN"/>
    <property type="match status" value="1"/>
</dbReference>
<comment type="caution">
    <text evidence="4">The sequence shown here is derived from an EMBL/GenBank/DDBJ whole genome shotgun (WGS) entry which is preliminary data.</text>
</comment>
<keyword evidence="2" id="KW-0964">Secreted</keyword>
<evidence type="ECO:0000256" key="2">
    <source>
        <dbReference type="ARBA" id="ARBA00022525"/>
    </source>
</evidence>
<dbReference type="AlphaFoldDB" id="A0A8J3BIW2"/>
<comment type="subcellular location">
    <subcellularLocation>
        <location evidence="1">Secreted</location>
    </subcellularLocation>
</comment>
<protein>
    <submittedName>
        <fullName evidence="4">Uncharacterized protein</fullName>
    </submittedName>
</protein>
<evidence type="ECO:0000313" key="5">
    <source>
        <dbReference type="Proteomes" id="UP000662200"/>
    </source>
</evidence>
<dbReference type="SUPFAM" id="SSF51120">
    <property type="entry name" value="beta-Roll"/>
    <property type="match status" value="1"/>
</dbReference>
<dbReference type="InterPro" id="IPR050557">
    <property type="entry name" value="RTX_toxin/Mannuronan_C5-epim"/>
</dbReference>
<feature type="chain" id="PRO_5035327526" evidence="3">
    <location>
        <begin position="31"/>
        <end position="279"/>
    </location>
</feature>
<keyword evidence="5" id="KW-1185">Reference proteome</keyword>
<dbReference type="PROSITE" id="PS00330">
    <property type="entry name" value="HEMOLYSIN_CALCIUM"/>
    <property type="match status" value="1"/>
</dbReference>
<dbReference type="PANTHER" id="PTHR38340">
    <property type="entry name" value="S-LAYER PROTEIN"/>
    <property type="match status" value="1"/>
</dbReference>
<gene>
    <name evidence="4" type="ORF">GCM10010124_16160</name>
</gene>
<dbReference type="Proteomes" id="UP000662200">
    <property type="component" value="Unassembled WGS sequence"/>
</dbReference>
<dbReference type="RefSeq" id="WP_189113587.1">
    <property type="nucleotide sequence ID" value="NZ_BMQC01000004.1"/>
</dbReference>
<proteinExistence type="predicted"/>
<dbReference type="EMBL" id="BMQC01000004">
    <property type="protein sequence ID" value="GGK24404.1"/>
    <property type="molecule type" value="Genomic_DNA"/>
</dbReference>
<feature type="signal peptide" evidence="3">
    <location>
        <begin position="1"/>
        <end position="30"/>
    </location>
</feature>
<evidence type="ECO:0000256" key="1">
    <source>
        <dbReference type="ARBA" id="ARBA00004613"/>
    </source>
</evidence>
<organism evidence="4 5">
    <name type="scientific">Pilimelia terevasa</name>
    <dbReference type="NCBI Taxonomy" id="53372"/>
    <lineage>
        <taxon>Bacteria</taxon>
        <taxon>Bacillati</taxon>
        <taxon>Actinomycetota</taxon>
        <taxon>Actinomycetes</taxon>
        <taxon>Micromonosporales</taxon>
        <taxon>Micromonosporaceae</taxon>
        <taxon>Pilimelia</taxon>
    </lineage>
</organism>
<evidence type="ECO:0000313" key="4">
    <source>
        <dbReference type="EMBL" id="GGK24404.1"/>
    </source>
</evidence>
<dbReference type="GO" id="GO:0005509">
    <property type="term" value="F:calcium ion binding"/>
    <property type="evidence" value="ECO:0007669"/>
    <property type="project" value="InterPro"/>
</dbReference>
<reference evidence="4" key="2">
    <citation type="submission" date="2020-09" db="EMBL/GenBank/DDBJ databases">
        <authorList>
            <person name="Sun Q."/>
            <person name="Ohkuma M."/>
        </authorList>
    </citation>
    <scope>NUCLEOTIDE SEQUENCE</scope>
    <source>
        <strain evidence="4">JCM 3091</strain>
    </source>
</reference>
<evidence type="ECO:0000256" key="3">
    <source>
        <dbReference type="SAM" id="SignalP"/>
    </source>
</evidence>
<dbReference type="GO" id="GO:0005576">
    <property type="term" value="C:extracellular region"/>
    <property type="evidence" value="ECO:0007669"/>
    <property type="project" value="UniProtKB-SubCell"/>
</dbReference>
<dbReference type="Gene3D" id="2.150.10.10">
    <property type="entry name" value="Serralysin-like metalloprotease, C-terminal"/>
    <property type="match status" value="2"/>
</dbReference>
<keyword evidence="3" id="KW-0732">Signal</keyword>